<accession>A0AAN7UL22</accession>
<evidence type="ECO:0000313" key="3">
    <source>
        <dbReference type="Proteomes" id="UP001305414"/>
    </source>
</evidence>
<sequence>MSLFPALCGKPISDSTSTRLSNIRTFAEARAKKRIYIQYDTLLLLLFPMTTHVNTSGRPTLAPLWTNSKGLRQQPTAAFRAAQGPLLSPSPMSAATLASLMYPTSFDRTLRKKDRALLDSLDHKISPSSASSPKSLASNEGQSPLVSKLEHASIQLTNDRETQSPKFLEDVQGRLREAKESPEFRAQGDYGNIRTADVFVIARSIRRNSNPATEDSGLSSETESSKTKAPHRLMLRAIVRPKIPGRQTFLIQRNLDIDGLRATASASITKKVLANSSPFKASRKPLPVPANWPPNSKHRRTALSPSHAETHLGIASHSSDYDKLIRDPKTVPIHAHYTISALPALATLLTSGHIQNGDVIYLPVPHAESWPQTVRYVYTGQGELTTSMRENILYLGGQV</sequence>
<feature type="compositionally biased region" description="Polar residues" evidence="1">
    <location>
        <begin position="209"/>
        <end position="222"/>
    </location>
</feature>
<dbReference type="Proteomes" id="UP001305414">
    <property type="component" value="Unassembled WGS sequence"/>
</dbReference>
<dbReference type="EMBL" id="JAWHQM010000020">
    <property type="protein sequence ID" value="KAK5631678.1"/>
    <property type="molecule type" value="Genomic_DNA"/>
</dbReference>
<comment type="caution">
    <text evidence="2">The sequence shown here is derived from an EMBL/GenBank/DDBJ whole genome shotgun (WGS) entry which is preliminary data.</text>
</comment>
<name>A0AAN7UL22_9PEZI</name>
<protein>
    <submittedName>
        <fullName evidence="2">Uncharacterized protein</fullName>
    </submittedName>
</protein>
<gene>
    <name evidence="2" type="ORF">RRF57_007392</name>
</gene>
<evidence type="ECO:0000313" key="2">
    <source>
        <dbReference type="EMBL" id="KAK5631678.1"/>
    </source>
</evidence>
<keyword evidence="3" id="KW-1185">Reference proteome</keyword>
<reference evidence="2 3" key="1">
    <citation type="submission" date="2023-10" db="EMBL/GenBank/DDBJ databases">
        <title>Draft genome sequence of Xylaria bambusicola isolate GMP-LS, the root and basal stem rot pathogen of sugarcane in Indonesia.</title>
        <authorList>
            <person name="Selvaraj P."/>
            <person name="Muralishankar V."/>
            <person name="Muruganantham S."/>
            <person name="Sp S."/>
            <person name="Haryani S."/>
            <person name="Lau K.J.X."/>
            <person name="Naqvi N.I."/>
        </authorList>
    </citation>
    <scope>NUCLEOTIDE SEQUENCE [LARGE SCALE GENOMIC DNA]</scope>
    <source>
        <strain evidence="2">GMP-LS</strain>
    </source>
</reference>
<feature type="region of interest" description="Disordered" evidence="1">
    <location>
        <begin position="209"/>
        <end position="229"/>
    </location>
</feature>
<dbReference type="AlphaFoldDB" id="A0AAN7UL22"/>
<feature type="compositionally biased region" description="Low complexity" evidence="1">
    <location>
        <begin position="126"/>
        <end position="138"/>
    </location>
</feature>
<feature type="region of interest" description="Disordered" evidence="1">
    <location>
        <begin position="284"/>
        <end position="307"/>
    </location>
</feature>
<evidence type="ECO:0000256" key="1">
    <source>
        <dbReference type="SAM" id="MobiDB-lite"/>
    </source>
</evidence>
<organism evidence="2 3">
    <name type="scientific">Xylaria bambusicola</name>
    <dbReference type="NCBI Taxonomy" id="326684"/>
    <lineage>
        <taxon>Eukaryota</taxon>
        <taxon>Fungi</taxon>
        <taxon>Dikarya</taxon>
        <taxon>Ascomycota</taxon>
        <taxon>Pezizomycotina</taxon>
        <taxon>Sordariomycetes</taxon>
        <taxon>Xylariomycetidae</taxon>
        <taxon>Xylariales</taxon>
        <taxon>Xylariaceae</taxon>
        <taxon>Xylaria</taxon>
    </lineage>
</organism>
<proteinExistence type="predicted"/>
<feature type="region of interest" description="Disordered" evidence="1">
    <location>
        <begin position="123"/>
        <end position="146"/>
    </location>
</feature>